<feature type="transmembrane region" description="Helical" evidence="1">
    <location>
        <begin position="159"/>
        <end position="176"/>
    </location>
</feature>
<evidence type="ECO:0000256" key="1">
    <source>
        <dbReference type="SAM" id="Phobius"/>
    </source>
</evidence>
<comment type="caution">
    <text evidence="2">The sequence shown here is derived from an EMBL/GenBank/DDBJ whole genome shotgun (WGS) entry which is preliminary data.</text>
</comment>
<reference evidence="2 3" key="1">
    <citation type="submission" date="2024-09" db="EMBL/GenBank/DDBJ databases">
        <authorList>
            <person name="Sun Q."/>
            <person name="Mori K."/>
        </authorList>
    </citation>
    <scope>NUCLEOTIDE SEQUENCE [LARGE SCALE GENOMIC DNA]</scope>
    <source>
        <strain evidence="2 3">KCTC 23315</strain>
    </source>
</reference>
<dbReference type="Pfam" id="PF22765">
    <property type="entry name" value="DUF7010"/>
    <property type="match status" value="1"/>
</dbReference>
<feature type="transmembrane region" description="Helical" evidence="1">
    <location>
        <begin position="20"/>
        <end position="40"/>
    </location>
</feature>
<keyword evidence="1" id="KW-0812">Transmembrane</keyword>
<dbReference type="Proteomes" id="UP001589813">
    <property type="component" value="Unassembled WGS sequence"/>
</dbReference>
<feature type="transmembrane region" description="Helical" evidence="1">
    <location>
        <begin position="136"/>
        <end position="153"/>
    </location>
</feature>
<name>A0ABV6BDW6_9GAMM</name>
<gene>
    <name evidence="2" type="ORF">ACFFJP_12310</name>
</gene>
<sequence length="192" mass="21429">MQNNKTLDQQLIEFRSKRYLAMPLSGAIIWALIGALSFVLTPYQQVMATFIGTGSIIYLAMAISRLTGENISFQKNTERNWFDTIFLAAVGMSFLVFAISIPLFMENYLALPFALAVQTGLMWLVFGVVAKAPVAYVHTMVRTVACVAAYLTMPQHSFWLQPLIVVICYGFTIPVLEMRYRAQQPQGSAAQA</sequence>
<dbReference type="EMBL" id="JBHLXP010000003">
    <property type="protein sequence ID" value="MFC0049070.1"/>
    <property type="molecule type" value="Genomic_DNA"/>
</dbReference>
<keyword evidence="3" id="KW-1185">Reference proteome</keyword>
<evidence type="ECO:0000313" key="2">
    <source>
        <dbReference type="EMBL" id="MFC0049070.1"/>
    </source>
</evidence>
<feature type="transmembrane region" description="Helical" evidence="1">
    <location>
        <begin position="110"/>
        <end position="129"/>
    </location>
</feature>
<proteinExistence type="predicted"/>
<dbReference type="RefSeq" id="WP_377244262.1">
    <property type="nucleotide sequence ID" value="NZ_JBHLXP010000003.1"/>
</dbReference>
<organism evidence="2 3">
    <name type="scientific">Rheinheimera tilapiae</name>
    <dbReference type="NCBI Taxonomy" id="875043"/>
    <lineage>
        <taxon>Bacteria</taxon>
        <taxon>Pseudomonadati</taxon>
        <taxon>Pseudomonadota</taxon>
        <taxon>Gammaproteobacteria</taxon>
        <taxon>Chromatiales</taxon>
        <taxon>Chromatiaceae</taxon>
        <taxon>Rheinheimera</taxon>
    </lineage>
</organism>
<keyword evidence="1" id="KW-1133">Transmembrane helix</keyword>
<evidence type="ECO:0000313" key="3">
    <source>
        <dbReference type="Proteomes" id="UP001589813"/>
    </source>
</evidence>
<dbReference type="InterPro" id="IPR053824">
    <property type="entry name" value="DUF7010"/>
</dbReference>
<accession>A0ABV6BDW6</accession>
<feature type="transmembrane region" description="Helical" evidence="1">
    <location>
        <begin position="46"/>
        <end position="64"/>
    </location>
</feature>
<feature type="transmembrane region" description="Helical" evidence="1">
    <location>
        <begin position="85"/>
        <end position="104"/>
    </location>
</feature>
<protein>
    <submittedName>
        <fullName evidence="2">DUF7010 family protein</fullName>
    </submittedName>
</protein>
<keyword evidence="1" id="KW-0472">Membrane</keyword>